<feature type="non-terminal residue" evidence="1">
    <location>
        <position position="1"/>
    </location>
</feature>
<dbReference type="EMBL" id="GDID01000054">
    <property type="protein sequence ID" value="JAP96552.1"/>
    <property type="molecule type" value="Transcribed_RNA"/>
</dbReference>
<protein>
    <submittedName>
        <fullName evidence="1">Uncharacterized protein</fullName>
    </submittedName>
</protein>
<dbReference type="AlphaFoldDB" id="A0A146KIR5"/>
<feature type="non-terminal residue" evidence="1">
    <location>
        <position position="216"/>
    </location>
</feature>
<accession>A0A146KIR5</accession>
<gene>
    <name evidence="1" type="ORF">TPC1_10076</name>
</gene>
<evidence type="ECO:0000313" key="1">
    <source>
        <dbReference type="EMBL" id="JAP96552.1"/>
    </source>
</evidence>
<name>A0A146KIR5_9EUKA</name>
<sequence>LQKIYYTFAFDPKNEFTLKFRTTKEVSLGLIRSLLISMHGVEQAAMCVLEIYDREKPDQKLGFDAKIHIGQHLLIRRMPIADYRNTLKNIIDCFSNKKNLKDQYKIENLGITIQELEEIIQDNSGQQLKQFVDDCKEKFKLEDDIMQKNDTEQITIMANKMIKGTRKSTVRVKHFEDEQSFSESSSNEQMMRSNEALKKIFDREQGIWFQQGKIFK</sequence>
<proteinExistence type="predicted"/>
<organism evidence="1">
    <name type="scientific">Trepomonas sp. PC1</name>
    <dbReference type="NCBI Taxonomy" id="1076344"/>
    <lineage>
        <taxon>Eukaryota</taxon>
        <taxon>Metamonada</taxon>
        <taxon>Diplomonadida</taxon>
        <taxon>Hexamitidae</taxon>
        <taxon>Hexamitinae</taxon>
        <taxon>Trepomonas</taxon>
    </lineage>
</organism>
<reference evidence="1" key="1">
    <citation type="submission" date="2015-07" db="EMBL/GenBank/DDBJ databases">
        <title>Adaptation to a free-living lifestyle via gene acquisitions in the diplomonad Trepomonas sp. PC1.</title>
        <authorList>
            <person name="Xu F."/>
            <person name="Jerlstrom-Hultqvist J."/>
            <person name="Kolisko M."/>
            <person name="Simpson A.G.B."/>
            <person name="Roger A.J."/>
            <person name="Svard S.G."/>
            <person name="Andersson J.O."/>
        </authorList>
    </citation>
    <scope>NUCLEOTIDE SEQUENCE</scope>
    <source>
        <strain evidence="1">PC1</strain>
    </source>
</reference>